<organism evidence="1 2">
    <name type="scientific">Grylomicrobium aquisgranensis</name>
    <dbReference type="NCBI Taxonomy" id="2926318"/>
    <lineage>
        <taxon>Bacteria</taxon>
        <taxon>Bacillati</taxon>
        <taxon>Bacillota</taxon>
        <taxon>Erysipelotrichia</taxon>
        <taxon>Erysipelotrichales</taxon>
        <taxon>Erysipelotrichaceae</taxon>
        <taxon>Grylomicrobium</taxon>
    </lineage>
</organism>
<name>A0AB35U696_9FIRM</name>
<keyword evidence="2" id="KW-1185">Reference proteome</keyword>
<gene>
    <name evidence="1" type="ORF">MOZ60_10680</name>
</gene>
<dbReference type="EMBL" id="JALBUR010000046">
    <property type="protein sequence ID" value="MDX8420549.1"/>
    <property type="molecule type" value="Genomic_DNA"/>
</dbReference>
<reference evidence="1 2" key="1">
    <citation type="submission" date="2022-03" db="EMBL/GenBank/DDBJ databases">
        <title>Novel taxa within the pig intestine.</title>
        <authorList>
            <person name="Wylensek D."/>
            <person name="Bishof K."/>
            <person name="Afrizal A."/>
            <person name="Clavel T."/>
        </authorList>
    </citation>
    <scope>NUCLEOTIDE SEQUENCE [LARGE SCALE GENOMIC DNA]</scope>
    <source>
        <strain evidence="1 2">CLA-KB-P133</strain>
    </source>
</reference>
<evidence type="ECO:0000313" key="2">
    <source>
        <dbReference type="Proteomes" id="UP001286174"/>
    </source>
</evidence>
<protein>
    <submittedName>
        <fullName evidence="1">Uncharacterized protein</fullName>
    </submittedName>
</protein>
<proteinExistence type="predicted"/>
<evidence type="ECO:0000313" key="1">
    <source>
        <dbReference type="EMBL" id="MDX8420549.1"/>
    </source>
</evidence>
<accession>A0AB35U696</accession>
<dbReference type="AlphaFoldDB" id="A0AB35U696"/>
<comment type="caution">
    <text evidence="1">The sequence shown here is derived from an EMBL/GenBank/DDBJ whole genome shotgun (WGS) entry which is preliminary data.</text>
</comment>
<dbReference type="Proteomes" id="UP001286174">
    <property type="component" value="Unassembled WGS sequence"/>
</dbReference>
<dbReference type="RefSeq" id="WP_370596672.1">
    <property type="nucleotide sequence ID" value="NZ_JALBUR010000046.1"/>
</dbReference>
<sequence length="70" mass="8291">MIEAFQPEPGRCYLVDSITFSNGFSFDKSIVSFTDDFLIRYTNQMKIMDWYALRTVNRIRGVKPIKKYNL</sequence>